<evidence type="ECO:0000313" key="1">
    <source>
        <dbReference type="EMBL" id="PLW28237.1"/>
    </source>
</evidence>
<protein>
    <submittedName>
        <fullName evidence="1">Uncharacterized protein</fullName>
    </submittedName>
</protein>
<sequence length="144" mass="15701">MAGQAVLRHTASNAGSDGRIRVYIGCSHSIQTWAPGHRVNQEPIQTRWPNARATEFELVNDSLGGPAPEFESDGRIRYKLGCDHPSQLFWQPIRLAGKGFGQTVPVQSLVKDGCSRTSQPAVFDQSMPAVKLTSLQACINKGLQ</sequence>
<dbReference type="Proteomes" id="UP000235392">
    <property type="component" value="Unassembled WGS sequence"/>
</dbReference>
<evidence type="ECO:0000313" key="2">
    <source>
        <dbReference type="Proteomes" id="UP000235392"/>
    </source>
</evidence>
<gene>
    <name evidence="1" type="ORF">PCASD_17704</name>
</gene>
<dbReference type="AlphaFoldDB" id="A0A2N5TRZ1"/>
<dbReference type="EMBL" id="PGCI01000372">
    <property type="protein sequence ID" value="PLW28237.1"/>
    <property type="molecule type" value="Genomic_DNA"/>
</dbReference>
<proteinExistence type="predicted"/>
<name>A0A2N5TRZ1_9BASI</name>
<reference evidence="1 2" key="1">
    <citation type="submission" date="2017-11" db="EMBL/GenBank/DDBJ databases">
        <title>De novo assembly and phasing of dikaryotic genomes from two isolates of Puccinia coronata f. sp. avenae, the causal agent of oat crown rust.</title>
        <authorList>
            <person name="Miller M.E."/>
            <person name="Zhang Y."/>
            <person name="Omidvar V."/>
            <person name="Sperschneider J."/>
            <person name="Schwessinger B."/>
            <person name="Raley C."/>
            <person name="Palmer J.M."/>
            <person name="Garnica D."/>
            <person name="Upadhyaya N."/>
            <person name="Rathjen J."/>
            <person name="Taylor J.M."/>
            <person name="Park R.F."/>
            <person name="Dodds P.N."/>
            <person name="Hirsch C.D."/>
            <person name="Kianian S.F."/>
            <person name="Figueroa M."/>
        </authorList>
    </citation>
    <scope>NUCLEOTIDE SEQUENCE [LARGE SCALE GENOMIC DNA]</scope>
    <source>
        <strain evidence="1">12SD80</strain>
    </source>
</reference>
<comment type="caution">
    <text evidence="1">The sequence shown here is derived from an EMBL/GenBank/DDBJ whole genome shotgun (WGS) entry which is preliminary data.</text>
</comment>
<accession>A0A2N5TRZ1</accession>
<organism evidence="1 2">
    <name type="scientific">Puccinia coronata f. sp. avenae</name>
    <dbReference type="NCBI Taxonomy" id="200324"/>
    <lineage>
        <taxon>Eukaryota</taxon>
        <taxon>Fungi</taxon>
        <taxon>Dikarya</taxon>
        <taxon>Basidiomycota</taxon>
        <taxon>Pucciniomycotina</taxon>
        <taxon>Pucciniomycetes</taxon>
        <taxon>Pucciniales</taxon>
        <taxon>Pucciniaceae</taxon>
        <taxon>Puccinia</taxon>
    </lineage>
</organism>